<accession>A0A1W9S0W1</accession>
<reference evidence="3" key="1">
    <citation type="submission" date="2017-03" db="EMBL/GenBank/DDBJ databases">
        <title>Novel pathways for hydrocarbon cycling and metabolic interdependencies in hydrothermal sediment communities.</title>
        <authorList>
            <person name="Dombrowski N."/>
            <person name="Seitz K."/>
            <person name="Teske A."/>
            <person name="Baker B."/>
        </authorList>
    </citation>
    <scope>NUCLEOTIDE SEQUENCE [LARGE SCALE GENOMIC DNA]</scope>
</reference>
<dbReference type="EMBL" id="NATQ01000063">
    <property type="protein sequence ID" value="OQX90366.1"/>
    <property type="molecule type" value="Genomic_DNA"/>
</dbReference>
<feature type="transmembrane region" description="Helical" evidence="1">
    <location>
        <begin position="54"/>
        <end position="73"/>
    </location>
</feature>
<sequence>MSDEENIEDKEEQKGIITRLIEYSKGIPTSSVVIYIIASTPLGFSLGIKIGIDLLLPIINALLIYPVYLLYITKQRYKTAVAMVIFWAVILSAFTILYTYQEPSVAKKIIIRGGTYTEEMWEWLETGKGIEGDITRFFPQHIIHLSLFIMLTLATGGFGGLVSGSILLNYMNYYVGCLALTSTNPGVISLIGWPIWAEIRVVGYIILSIFFATPLIFKISNKRWKYNRFSNYLYSGLALIIADIILKYLLAPIWRGFIVKYIP</sequence>
<keyword evidence="1" id="KW-1133">Transmembrane helix</keyword>
<proteinExistence type="predicted"/>
<comment type="caution">
    <text evidence="2">The sequence shown here is derived from an EMBL/GenBank/DDBJ whole genome shotgun (WGS) entry which is preliminary data.</text>
</comment>
<keyword evidence="1" id="KW-0812">Transmembrane</keyword>
<dbReference type="AlphaFoldDB" id="A0A1W9S0W1"/>
<evidence type="ECO:0000256" key="1">
    <source>
        <dbReference type="SAM" id="Phobius"/>
    </source>
</evidence>
<feature type="transmembrane region" description="Helical" evidence="1">
    <location>
        <begin position="173"/>
        <end position="195"/>
    </location>
</feature>
<dbReference type="Proteomes" id="UP000192611">
    <property type="component" value="Unassembled WGS sequence"/>
</dbReference>
<evidence type="ECO:0000313" key="2">
    <source>
        <dbReference type="EMBL" id="OQX90366.1"/>
    </source>
</evidence>
<name>A0A1W9S0W1_9BACT</name>
<evidence type="ECO:0000313" key="3">
    <source>
        <dbReference type="Proteomes" id="UP000192611"/>
    </source>
</evidence>
<feature type="transmembrane region" description="Helical" evidence="1">
    <location>
        <begin position="80"/>
        <end position="100"/>
    </location>
</feature>
<gene>
    <name evidence="2" type="ORF">B6D57_03505</name>
</gene>
<feature type="transmembrane region" description="Helical" evidence="1">
    <location>
        <begin position="201"/>
        <end position="220"/>
    </location>
</feature>
<feature type="transmembrane region" description="Helical" evidence="1">
    <location>
        <begin position="232"/>
        <end position="254"/>
    </location>
</feature>
<organism evidence="2 3">
    <name type="scientific">Candidatus Coatesbacteria bacterium 4484_99</name>
    <dbReference type="NCBI Taxonomy" id="1970774"/>
    <lineage>
        <taxon>Bacteria</taxon>
        <taxon>Candidatus Coatesiibacteriota</taxon>
    </lineage>
</organism>
<feature type="transmembrane region" description="Helical" evidence="1">
    <location>
        <begin position="142"/>
        <end position="161"/>
    </location>
</feature>
<keyword evidence="1" id="KW-0472">Membrane</keyword>
<protein>
    <submittedName>
        <fullName evidence="2">Uncharacterized protein</fullName>
    </submittedName>
</protein>